<dbReference type="Proteomes" id="UP000033682">
    <property type="component" value="Unassembled WGS sequence"/>
</dbReference>
<dbReference type="SUPFAM" id="SSF56425">
    <property type="entry name" value="Succinate dehydrogenase/fumarate reductase flavoprotein, catalytic domain"/>
    <property type="match status" value="1"/>
</dbReference>
<dbReference type="Gene3D" id="3.90.700.10">
    <property type="entry name" value="Succinate dehydrogenase/fumarate reductase flavoprotein, catalytic domain"/>
    <property type="match status" value="1"/>
</dbReference>
<dbReference type="HOGENOM" id="CLU_011398_3_1_9"/>
<dbReference type="PRINTS" id="PR00411">
    <property type="entry name" value="PNDRDTASEI"/>
</dbReference>
<dbReference type="SMART" id="SM00900">
    <property type="entry name" value="FMN_bind"/>
    <property type="match status" value="1"/>
</dbReference>
<dbReference type="InterPro" id="IPR007329">
    <property type="entry name" value="FMN-bd"/>
</dbReference>
<comment type="catalytic activity">
    <reaction evidence="8">
        <text>dihydrourocanate + A = urocanate + AH2</text>
        <dbReference type="Rhea" id="RHEA:36059"/>
        <dbReference type="ChEBI" id="CHEBI:13193"/>
        <dbReference type="ChEBI" id="CHEBI:17499"/>
        <dbReference type="ChEBI" id="CHEBI:27247"/>
        <dbReference type="ChEBI" id="CHEBI:72991"/>
        <dbReference type="EC" id="1.3.99.33"/>
    </reaction>
</comment>
<evidence type="ECO:0000256" key="7">
    <source>
        <dbReference type="ARBA" id="ARBA00023002"/>
    </source>
</evidence>
<comment type="caution">
    <text evidence="10">The sequence shown here is derived from an EMBL/GenBank/DDBJ whole genome shotgun (WGS) entry which is preliminary data.</text>
</comment>
<dbReference type="SUPFAM" id="SSF51905">
    <property type="entry name" value="FAD/NAD(P)-binding domain"/>
    <property type="match status" value="1"/>
</dbReference>
<dbReference type="GO" id="GO:0016020">
    <property type="term" value="C:membrane"/>
    <property type="evidence" value="ECO:0007669"/>
    <property type="project" value="InterPro"/>
</dbReference>
<keyword evidence="7" id="KW-0560">Oxidoreductase</keyword>
<dbReference type="EMBL" id="JXLG01000005">
    <property type="protein sequence ID" value="KJY61664.1"/>
    <property type="molecule type" value="Genomic_DNA"/>
</dbReference>
<dbReference type="Gene3D" id="3.50.50.60">
    <property type="entry name" value="FAD/NAD(P)-binding domain"/>
    <property type="match status" value="1"/>
</dbReference>
<keyword evidence="11" id="KW-1185">Reference proteome</keyword>
<dbReference type="InterPro" id="IPR050315">
    <property type="entry name" value="FAD-oxidoreductase_2"/>
</dbReference>
<dbReference type="Pfam" id="PF04205">
    <property type="entry name" value="FMN_bind"/>
    <property type="match status" value="1"/>
</dbReference>
<evidence type="ECO:0000256" key="5">
    <source>
        <dbReference type="ARBA" id="ARBA00022630"/>
    </source>
</evidence>
<dbReference type="PANTHER" id="PTHR43400:SF10">
    <property type="entry name" value="3-OXOSTEROID 1-DEHYDROGENASE"/>
    <property type="match status" value="1"/>
</dbReference>
<dbReference type="Pfam" id="PF00890">
    <property type="entry name" value="FAD_binding_2"/>
    <property type="match status" value="1"/>
</dbReference>
<organism evidence="10 11">
    <name type="scientific">Lactobacillus apis</name>
    <dbReference type="NCBI Taxonomy" id="303541"/>
    <lineage>
        <taxon>Bacteria</taxon>
        <taxon>Bacillati</taxon>
        <taxon>Bacillota</taxon>
        <taxon>Bacilli</taxon>
        <taxon>Lactobacillales</taxon>
        <taxon>Lactobacillaceae</taxon>
        <taxon>Lactobacillus</taxon>
    </lineage>
</organism>
<name>A0A0F4LTP8_9LACO</name>
<comment type="cofactor">
    <cofactor evidence="2">
        <name>FAD</name>
        <dbReference type="ChEBI" id="CHEBI:57692"/>
    </cofactor>
</comment>
<sequence>MVNNEKFQWDAVYDVAVLGFGGAGATAARFAADNGAKVLLVDSAPEGHEGGNTRYSGQMVGAGTDYEALKNYHEHMAAPLKPDNEAFANLIEGMANMGSYFRKYLDVEPVSMKKMLAGTPSTAYVTEYPELPDADSYDDYLVHEGVDDAALWKILRQKVIDRSDKIDIWYSSPAKHLIQDSVSKTVIGVQIERDHVLRNIKVKNGVILAVGGFENNKEMIQTFLQSPYLSPIGSLYNKGDGIKMLQEVNAQLWNMRSFESLGQFHGLSLRQKEGVRSTYALNVFWQESSTGSVVVVGDDGTRYFNEAEMNRHGHIYNHGDWVVPLNQERPYMIFDQQKYDELKNEPDDGLKVPGYLEKAIKAETIEEIAEKIKKSATNLTETIEEFNFMAEQGKDYAFHRDPKTLRKFSVNGPYYAIALRQNMLNTQGGGRRDGHCQVLDPNNQPIPHLYEAGELGSPFVNKYTTGGNVADCLISGKIAGENAAMIKQDLPISGGIDLNEAVVNSNFDATSDEDKGQYSVGKNQYLGYSNQGMGDGVVVRTTVGDNGQIKNVEILKQTESDDYGLKAVKELPQKMVEENTYDVDAVSGASQTSRAIKEAVKDSLDKVK</sequence>
<dbReference type="RefSeq" id="WP_046307332.1">
    <property type="nucleotide sequence ID" value="NZ_KQ034000.1"/>
</dbReference>
<proteinExistence type="predicted"/>
<dbReference type="InterPro" id="IPR036188">
    <property type="entry name" value="FAD/NAD-bd_sf"/>
</dbReference>
<dbReference type="GO" id="GO:0008202">
    <property type="term" value="P:steroid metabolic process"/>
    <property type="evidence" value="ECO:0007669"/>
    <property type="project" value="UniProtKB-ARBA"/>
</dbReference>
<reference evidence="10 11" key="1">
    <citation type="submission" date="2015-01" db="EMBL/GenBank/DDBJ databases">
        <title>Comparative genomics of the lactic acid bacteria isolated from the honey bee gut.</title>
        <authorList>
            <person name="Ellegaard K.M."/>
            <person name="Tamarit D."/>
            <person name="Javelind E."/>
            <person name="Olofsson T."/>
            <person name="Andersson S.G."/>
            <person name="Vasquez A."/>
        </authorList>
    </citation>
    <scope>NUCLEOTIDE SEQUENCE [LARGE SCALE GENOMIC DNA]</scope>
    <source>
        <strain evidence="10 11">Hma11</strain>
    </source>
</reference>
<evidence type="ECO:0000256" key="3">
    <source>
        <dbReference type="ARBA" id="ARBA00013137"/>
    </source>
</evidence>
<feature type="domain" description="FMN-binding" evidence="9">
    <location>
        <begin position="532"/>
        <end position="607"/>
    </location>
</feature>
<gene>
    <name evidence="10" type="ORF">JF72_09580</name>
</gene>
<evidence type="ECO:0000256" key="2">
    <source>
        <dbReference type="ARBA" id="ARBA00001974"/>
    </source>
</evidence>
<dbReference type="InterPro" id="IPR027477">
    <property type="entry name" value="Succ_DH/fumarate_Rdtase_cat_sf"/>
</dbReference>
<dbReference type="EC" id="1.3.99.33" evidence="3"/>
<evidence type="ECO:0000256" key="8">
    <source>
        <dbReference type="ARBA" id="ARBA00049922"/>
    </source>
</evidence>
<protein>
    <recommendedName>
        <fullName evidence="4">Urocanate reductase</fullName>
        <ecNumber evidence="3">1.3.99.33</ecNumber>
    </recommendedName>
</protein>
<dbReference type="STRING" id="303541.JF72_09580"/>
<dbReference type="GO" id="GO:0033765">
    <property type="term" value="F:steroid dehydrogenase activity, acting on the CH-CH group of donors"/>
    <property type="evidence" value="ECO:0007669"/>
    <property type="project" value="UniProtKB-ARBA"/>
</dbReference>
<accession>A0A0F4LTP8</accession>
<dbReference type="GO" id="GO:0010181">
    <property type="term" value="F:FMN binding"/>
    <property type="evidence" value="ECO:0007669"/>
    <property type="project" value="InterPro"/>
</dbReference>
<dbReference type="PANTHER" id="PTHR43400">
    <property type="entry name" value="FUMARATE REDUCTASE"/>
    <property type="match status" value="1"/>
</dbReference>
<evidence type="ECO:0000313" key="11">
    <source>
        <dbReference type="Proteomes" id="UP000033682"/>
    </source>
</evidence>
<dbReference type="AlphaFoldDB" id="A0A0F4LTP8"/>
<dbReference type="Gene3D" id="3.90.1010.20">
    <property type="match status" value="1"/>
</dbReference>
<keyword evidence="5" id="KW-0285">Flavoprotein</keyword>
<comment type="cofactor">
    <cofactor evidence="1">
        <name>FMN</name>
        <dbReference type="ChEBI" id="CHEBI:58210"/>
    </cofactor>
</comment>
<evidence type="ECO:0000313" key="10">
    <source>
        <dbReference type="EMBL" id="KJY61664.1"/>
    </source>
</evidence>
<dbReference type="PATRIC" id="fig|303541.3.peg.1116"/>
<dbReference type="InterPro" id="IPR003953">
    <property type="entry name" value="FAD-dep_OxRdtase_2_FAD-bd"/>
</dbReference>
<keyword evidence="6" id="KW-0274">FAD</keyword>
<evidence type="ECO:0000256" key="1">
    <source>
        <dbReference type="ARBA" id="ARBA00001917"/>
    </source>
</evidence>
<evidence type="ECO:0000256" key="6">
    <source>
        <dbReference type="ARBA" id="ARBA00022827"/>
    </source>
</evidence>
<evidence type="ECO:0000259" key="9">
    <source>
        <dbReference type="SMART" id="SM00900"/>
    </source>
</evidence>
<evidence type="ECO:0000256" key="4">
    <source>
        <dbReference type="ARBA" id="ARBA00015872"/>
    </source>
</evidence>